<feature type="region of interest" description="Disordered" evidence="1">
    <location>
        <begin position="1"/>
        <end position="40"/>
    </location>
</feature>
<feature type="region of interest" description="Disordered" evidence="1">
    <location>
        <begin position="110"/>
        <end position="181"/>
    </location>
</feature>
<comment type="caution">
    <text evidence="2">The sequence shown here is derived from an EMBL/GenBank/DDBJ whole genome shotgun (WGS) entry which is preliminary data.</text>
</comment>
<feature type="compositionally biased region" description="Basic residues" evidence="1">
    <location>
        <begin position="152"/>
        <end position="170"/>
    </location>
</feature>
<gene>
    <name evidence="2" type="ORF">K461DRAFT_278738</name>
</gene>
<dbReference type="EMBL" id="ML996086">
    <property type="protein sequence ID" value="KAF2152507.1"/>
    <property type="molecule type" value="Genomic_DNA"/>
</dbReference>
<keyword evidence="3" id="KW-1185">Reference proteome</keyword>
<proteinExistence type="predicted"/>
<feature type="region of interest" description="Disordered" evidence="1">
    <location>
        <begin position="66"/>
        <end position="98"/>
    </location>
</feature>
<organism evidence="2 3">
    <name type="scientific">Myriangium duriaei CBS 260.36</name>
    <dbReference type="NCBI Taxonomy" id="1168546"/>
    <lineage>
        <taxon>Eukaryota</taxon>
        <taxon>Fungi</taxon>
        <taxon>Dikarya</taxon>
        <taxon>Ascomycota</taxon>
        <taxon>Pezizomycotina</taxon>
        <taxon>Dothideomycetes</taxon>
        <taxon>Dothideomycetidae</taxon>
        <taxon>Myriangiales</taxon>
        <taxon>Myriangiaceae</taxon>
        <taxon>Myriangium</taxon>
    </lineage>
</organism>
<feature type="compositionally biased region" description="Low complexity" evidence="1">
    <location>
        <begin position="1"/>
        <end position="26"/>
    </location>
</feature>
<evidence type="ECO:0000313" key="3">
    <source>
        <dbReference type="Proteomes" id="UP000799439"/>
    </source>
</evidence>
<name>A0A9P4J2Z6_9PEZI</name>
<evidence type="ECO:0000256" key="1">
    <source>
        <dbReference type="SAM" id="MobiDB-lite"/>
    </source>
</evidence>
<feature type="compositionally biased region" description="Low complexity" evidence="1">
    <location>
        <begin position="132"/>
        <end position="150"/>
    </location>
</feature>
<evidence type="ECO:0000313" key="2">
    <source>
        <dbReference type="EMBL" id="KAF2152507.1"/>
    </source>
</evidence>
<dbReference type="AlphaFoldDB" id="A0A9P4J2Z6"/>
<dbReference type="Proteomes" id="UP000799439">
    <property type="component" value="Unassembled WGS sequence"/>
</dbReference>
<reference evidence="2" key="1">
    <citation type="journal article" date="2020" name="Stud. Mycol.">
        <title>101 Dothideomycetes genomes: a test case for predicting lifestyles and emergence of pathogens.</title>
        <authorList>
            <person name="Haridas S."/>
            <person name="Albert R."/>
            <person name="Binder M."/>
            <person name="Bloem J."/>
            <person name="Labutti K."/>
            <person name="Salamov A."/>
            <person name="Andreopoulos B."/>
            <person name="Baker S."/>
            <person name="Barry K."/>
            <person name="Bills G."/>
            <person name="Bluhm B."/>
            <person name="Cannon C."/>
            <person name="Castanera R."/>
            <person name="Culley D."/>
            <person name="Daum C."/>
            <person name="Ezra D."/>
            <person name="Gonzalez J."/>
            <person name="Henrissat B."/>
            <person name="Kuo A."/>
            <person name="Liang C."/>
            <person name="Lipzen A."/>
            <person name="Lutzoni F."/>
            <person name="Magnuson J."/>
            <person name="Mondo S."/>
            <person name="Nolan M."/>
            <person name="Ohm R."/>
            <person name="Pangilinan J."/>
            <person name="Park H.-J."/>
            <person name="Ramirez L."/>
            <person name="Alfaro M."/>
            <person name="Sun H."/>
            <person name="Tritt A."/>
            <person name="Yoshinaga Y."/>
            <person name="Zwiers L.-H."/>
            <person name="Turgeon B."/>
            <person name="Goodwin S."/>
            <person name="Spatafora J."/>
            <person name="Crous P."/>
            <person name="Grigoriev I."/>
        </authorList>
    </citation>
    <scope>NUCLEOTIDE SEQUENCE</scope>
    <source>
        <strain evidence="2">CBS 260.36</strain>
    </source>
</reference>
<dbReference type="OrthoDB" id="5294241at2759"/>
<sequence length="181" mass="19287">MSSYSSSRYYSSTTSSSTSSSSTCSSKASPPSHPIAIGFTPGGSDALMDIFNSPSSSSISSQASACAFPSWPKSGASLHSPPEHNRNRGSSYISDEDLFGLDSDDLDGSLPFLSEAPAPPRQAHEYADWLNPAAQQQQQQQPVAPVLPALTIRHKARRSPVKKSALRRTPKGMPCIRESAM</sequence>
<accession>A0A9P4J2Z6</accession>
<protein>
    <submittedName>
        <fullName evidence="2">Uncharacterized protein</fullName>
    </submittedName>
</protein>